<dbReference type="Gene3D" id="3.40.50.1820">
    <property type="entry name" value="alpha/beta hydrolase"/>
    <property type="match status" value="1"/>
</dbReference>
<dbReference type="PANTHER" id="PTHR45856">
    <property type="entry name" value="ALPHA/BETA-HYDROLASES SUPERFAMILY PROTEIN"/>
    <property type="match status" value="1"/>
</dbReference>
<dbReference type="GO" id="GO:0006629">
    <property type="term" value="P:lipid metabolic process"/>
    <property type="evidence" value="ECO:0007669"/>
    <property type="project" value="InterPro"/>
</dbReference>
<name>A0A382FU72_9ZZZZ</name>
<reference evidence="2" key="1">
    <citation type="submission" date="2018-05" db="EMBL/GenBank/DDBJ databases">
        <authorList>
            <person name="Lanie J.A."/>
            <person name="Ng W.-L."/>
            <person name="Kazmierczak K.M."/>
            <person name="Andrzejewski T.M."/>
            <person name="Davidsen T.M."/>
            <person name="Wayne K.J."/>
            <person name="Tettelin H."/>
            <person name="Glass J.I."/>
            <person name="Rusch D."/>
            <person name="Podicherti R."/>
            <person name="Tsui H.-C.T."/>
            <person name="Winkler M.E."/>
        </authorList>
    </citation>
    <scope>NUCLEOTIDE SEQUENCE</scope>
</reference>
<evidence type="ECO:0000313" key="2">
    <source>
        <dbReference type="EMBL" id="SVB66520.1"/>
    </source>
</evidence>
<sequence length="331" mass="38469">MAFIIGFTLRWLLKSWLLAKLAIVVRRKLIKKYNLEKHFKQTHCDKKVKWSDLRWYADLAAKVYKSKDKIQAAYENDFKIYVNEINEIRYIVLTNESSKSHYVSIRGTANSHNAMQDINFFKDKSKRLGIYLHTGFHRTAEIIADDLLSRLKEDYKVCVTGHSLGGAIAVIVSWYLDHANFNVKECITFGQPKVTDSHGNRAMRDKIKLTRVVNETDVVPLVPPAGTHRHRYAHIGTMVKLLDDGKYCHLQEPDSLNFGVNSFWLFAARESFSFYEIGKELPDHYMTNYIYNLKMCSSSKSGEEVLWKDRLQYISHEGMLGEFGKKKKKEK</sequence>
<dbReference type="Pfam" id="PF01764">
    <property type="entry name" value="Lipase_3"/>
    <property type="match status" value="1"/>
</dbReference>
<proteinExistence type="predicted"/>
<accession>A0A382FU72</accession>
<dbReference type="AlphaFoldDB" id="A0A382FU72"/>
<protein>
    <recommendedName>
        <fullName evidence="1">Fungal lipase-type domain-containing protein</fullName>
    </recommendedName>
</protein>
<dbReference type="PANTHER" id="PTHR45856:SF11">
    <property type="entry name" value="FUNGAL LIPASE-LIKE DOMAIN-CONTAINING PROTEIN"/>
    <property type="match status" value="1"/>
</dbReference>
<dbReference type="EMBL" id="UINC01051864">
    <property type="protein sequence ID" value="SVB66520.1"/>
    <property type="molecule type" value="Genomic_DNA"/>
</dbReference>
<dbReference type="InterPro" id="IPR002921">
    <property type="entry name" value="Fungal_lipase-type"/>
</dbReference>
<dbReference type="SUPFAM" id="SSF53474">
    <property type="entry name" value="alpha/beta-Hydrolases"/>
    <property type="match status" value="1"/>
</dbReference>
<dbReference type="InterPro" id="IPR051218">
    <property type="entry name" value="Sec_MonoDiacylglyc_Lipase"/>
</dbReference>
<feature type="domain" description="Fungal lipase-type" evidence="1">
    <location>
        <begin position="102"/>
        <end position="225"/>
    </location>
</feature>
<organism evidence="2">
    <name type="scientific">marine metagenome</name>
    <dbReference type="NCBI Taxonomy" id="408172"/>
    <lineage>
        <taxon>unclassified sequences</taxon>
        <taxon>metagenomes</taxon>
        <taxon>ecological metagenomes</taxon>
    </lineage>
</organism>
<dbReference type="InterPro" id="IPR029058">
    <property type="entry name" value="AB_hydrolase_fold"/>
</dbReference>
<dbReference type="CDD" id="cd00519">
    <property type="entry name" value="Lipase_3"/>
    <property type="match status" value="1"/>
</dbReference>
<gene>
    <name evidence="2" type="ORF">METZ01_LOCUS219374</name>
</gene>
<evidence type="ECO:0000259" key="1">
    <source>
        <dbReference type="Pfam" id="PF01764"/>
    </source>
</evidence>